<dbReference type="STRING" id="1509407.A0A0L1IRH3"/>
<comment type="caution">
    <text evidence="3">The sequence shown here is derived from an EMBL/GenBank/DDBJ whole genome shotgun (WGS) entry which is preliminary data.</text>
</comment>
<dbReference type="GeneID" id="26810937"/>
<protein>
    <submittedName>
        <fullName evidence="3">Uncharacterized protein</fullName>
    </submittedName>
</protein>
<feature type="domain" description="DUF4246" evidence="1">
    <location>
        <begin position="114"/>
        <end position="522"/>
    </location>
</feature>
<proteinExistence type="predicted"/>
<feature type="domain" description="DUF4246" evidence="2">
    <location>
        <begin position="6"/>
        <end position="74"/>
    </location>
</feature>
<dbReference type="AlphaFoldDB" id="A0A0L1IRH3"/>
<dbReference type="EMBL" id="JNOM01000369">
    <property type="protein sequence ID" value="KNG82191.1"/>
    <property type="molecule type" value="Genomic_DNA"/>
</dbReference>
<dbReference type="OrthoDB" id="415532at2759"/>
<dbReference type="RefSeq" id="XP_015403114.1">
    <property type="nucleotide sequence ID" value="XM_015554389.1"/>
</dbReference>
<keyword evidence="4" id="KW-1185">Reference proteome</keyword>
<accession>A0A0L1IRH3</accession>
<dbReference type="InterPro" id="IPR025340">
    <property type="entry name" value="DUF4246"/>
</dbReference>
<dbReference type="PANTHER" id="PTHR33119:SF1">
    <property type="entry name" value="FE2OG DIOXYGENASE DOMAIN-CONTAINING PROTEIN"/>
    <property type="match status" value="1"/>
</dbReference>
<evidence type="ECO:0000259" key="1">
    <source>
        <dbReference type="Pfam" id="PF14033"/>
    </source>
</evidence>
<dbReference type="Pfam" id="PF14033">
    <property type="entry name" value="DUF4246"/>
    <property type="match status" value="1"/>
</dbReference>
<dbReference type="Proteomes" id="UP000037505">
    <property type="component" value="Unassembled WGS sequence"/>
</dbReference>
<dbReference type="Pfam" id="PF21666">
    <property type="entry name" value="DUF4246_N"/>
    <property type="match status" value="1"/>
</dbReference>
<dbReference type="PANTHER" id="PTHR33119">
    <property type="entry name" value="IFI3P"/>
    <property type="match status" value="1"/>
</dbReference>
<reference evidence="3 4" key="1">
    <citation type="submission" date="2014-06" db="EMBL/GenBank/DDBJ databases">
        <title>The Genome of the Aflatoxigenic Filamentous Fungus Aspergillus nomius.</title>
        <authorList>
            <person name="Moore M.G."/>
            <person name="Shannon B.M."/>
            <person name="Brian M.M."/>
        </authorList>
    </citation>
    <scope>NUCLEOTIDE SEQUENCE [LARGE SCALE GENOMIC DNA]</scope>
    <source>
        <strain evidence="3 4">NRRL 13137</strain>
    </source>
</reference>
<sequence length="589" mass="67803">MAKAELPGFPLPLDFYDYSYRATDRFPHVLQSTDIGDEYVRKLCTYREILIMRVINSITDKPDWDLEVGEHKFMAATRNLATGGLTIVFQVFDEATTAKWRREIAASDKDITPNMMNWIMDEVKWKAGTYSATGHVVVFDSGVVKSDTAISGELQNALKEGVRILEDSLTEKDYHPGSDDKIADLVDPFLFPVVFDRTRAISDYLIKLERFLDSIGHGTVLSDAHEHPWFSNRKQYSWEFQWLPCDVDLDNGLCAIVSYINNLHPRQNARLYRVIEKIIAQAIPLWNKTLSCTKRGYWRIGCPRAVEYGYSDSDYDSSEDDPSRPVTVLKVPQLGNFFPPWFGSSEVVNLHKFQKTGLQIIVKLANIELTPEKPEYHGGSWYVQGQLYMQNEHICASAIYYYDSDNITESTLAFRQRAFTDFAIWDYKEETYQILQQIYGYPVGNYGSESMNVTQELGSVVTKKGRLLTFANILQHRESPFSLEDRSRPGHRKILALLLVDPHLRIISSSNVPPQREDWAMEREMTIQQALRSLPQELKDMVYAYLDSAYMTMEEAKGFRLRLIEERRSAAVTQNANFETITLPRPELY</sequence>
<evidence type="ECO:0000259" key="2">
    <source>
        <dbReference type="Pfam" id="PF21666"/>
    </source>
</evidence>
<organism evidence="3 4">
    <name type="scientific">Aspergillus nomiae NRRL (strain ATCC 15546 / NRRL 13137 / CBS 260.88 / M93)</name>
    <dbReference type="NCBI Taxonomy" id="1509407"/>
    <lineage>
        <taxon>Eukaryota</taxon>
        <taxon>Fungi</taxon>
        <taxon>Dikarya</taxon>
        <taxon>Ascomycota</taxon>
        <taxon>Pezizomycotina</taxon>
        <taxon>Eurotiomycetes</taxon>
        <taxon>Eurotiomycetidae</taxon>
        <taxon>Eurotiales</taxon>
        <taxon>Aspergillaceae</taxon>
        <taxon>Aspergillus</taxon>
        <taxon>Aspergillus subgen. Circumdati</taxon>
    </lineage>
</organism>
<evidence type="ECO:0000313" key="4">
    <source>
        <dbReference type="Proteomes" id="UP000037505"/>
    </source>
</evidence>
<name>A0A0L1IRH3_ASPN3</name>
<evidence type="ECO:0000313" key="3">
    <source>
        <dbReference type="EMBL" id="KNG82191.1"/>
    </source>
</evidence>
<gene>
    <name evidence="3" type="ORF">ANOM_009133</name>
</gene>
<dbReference type="InterPro" id="IPR049192">
    <property type="entry name" value="DUF4246_C"/>
</dbReference>
<dbReference type="InterPro" id="IPR049207">
    <property type="entry name" value="DUF4246_N"/>
</dbReference>